<dbReference type="Gene3D" id="3.40.50.150">
    <property type="entry name" value="Vaccinia Virus protein VP39"/>
    <property type="match status" value="1"/>
</dbReference>
<dbReference type="KEGG" id="hhw:NCTC503_01407"/>
<dbReference type="RefSeq" id="WP_138210063.1">
    <property type="nucleotide sequence ID" value="NZ_CBCRUQ010000012.1"/>
</dbReference>
<dbReference type="OrthoDB" id="9792989at2"/>
<evidence type="ECO:0000313" key="2">
    <source>
        <dbReference type="Proteomes" id="UP000308489"/>
    </source>
</evidence>
<dbReference type="EMBL" id="LR590481">
    <property type="protein sequence ID" value="VTQ89444.1"/>
    <property type="molecule type" value="Genomic_DNA"/>
</dbReference>
<dbReference type="PANTHER" id="PTHR35276:SF1">
    <property type="entry name" value="TRNA (MNM(5)S(2)U34)-METHYLTRANSFERASE, CHLOROPLASTIC"/>
    <property type="match status" value="1"/>
</dbReference>
<gene>
    <name evidence="1" type="ORF">NCTC503_01407</name>
</gene>
<proteinExistence type="predicted"/>
<dbReference type="PANTHER" id="PTHR35276">
    <property type="entry name" value="S-ADENOSYL-L-METHIONINE-DEPENDENT METHYLTRANSFERASES SUPERFAMILY PROTEIN"/>
    <property type="match status" value="1"/>
</dbReference>
<sequence>MFLYAKDVSLMAQDIIKNYCTNFNVAVDCTLGNGYDTDFLCKTFKTVYSFDIQKSAIDNYKNKNISNVILIEDSHSKIKEYLGHIKADCFMYNLGFLPGGDKTITTKAEFSLESIKQALGNLNSKGIISICLYIGHKAGKQEEEILLPFLQSLDKSKYAITLHTFLNRSESAPLLIVIEKK</sequence>
<dbReference type="GO" id="GO:0032259">
    <property type="term" value="P:methylation"/>
    <property type="evidence" value="ECO:0007669"/>
    <property type="project" value="UniProtKB-KW"/>
</dbReference>
<dbReference type="Proteomes" id="UP000308489">
    <property type="component" value="Chromosome 1"/>
</dbReference>
<keyword evidence="1" id="KW-0808">Transferase</keyword>
<reference evidence="1 2" key="1">
    <citation type="submission" date="2019-05" db="EMBL/GenBank/DDBJ databases">
        <authorList>
            <consortium name="Pathogen Informatics"/>
        </authorList>
    </citation>
    <scope>NUCLEOTIDE SEQUENCE [LARGE SCALE GENOMIC DNA]</scope>
    <source>
        <strain evidence="1 2">NCTC503</strain>
    </source>
</reference>
<dbReference type="InterPro" id="IPR029063">
    <property type="entry name" value="SAM-dependent_MTases_sf"/>
</dbReference>
<dbReference type="AlphaFoldDB" id="A0A4U9RCK4"/>
<protein>
    <submittedName>
        <fullName evidence="1">rRNA methylase</fullName>
    </submittedName>
</protein>
<dbReference type="SUPFAM" id="SSF53335">
    <property type="entry name" value="S-adenosyl-L-methionine-dependent methyltransferases"/>
    <property type="match status" value="1"/>
</dbReference>
<dbReference type="GO" id="GO:0008168">
    <property type="term" value="F:methyltransferase activity"/>
    <property type="evidence" value="ECO:0007669"/>
    <property type="project" value="UniProtKB-KW"/>
</dbReference>
<dbReference type="InterPro" id="IPR010719">
    <property type="entry name" value="MnmM_MeTrfase"/>
</dbReference>
<dbReference type="Pfam" id="PF06962">
    <property type="entry name" value="rRNA_methylase"/>
    <property type="match status" value="1"/>
</dbReference>
<evidence type="ECO:0000313" key="1">
    <source>
        <dbReference type="EMBL" id="VTQ89444.1"/>
    </source>
</evidence>
<keyword evidence="1" id="KW-0489">Methyltransferase</keyword>
<organism evidence="1 2">
    <name type="scientific">Hathewaya histolytica</name>
    <name type="common">Clostridium histolyticum</name>
    <dbReference type="NCBI Taxonomy" id="1498"/>
    <lineage>
        <taxon>Bacteria</taxon>
        <taxon>Bacillati</taxon>
        <taxon>Bacillota</taxon>
        <taxon>Clostridia</taxon>
        <taxon>Eubacteriales</taxon>
        <taxon>Clostridiaceae</taxon>
        <taxon>Hathewaya</taxon>
    </lineage>
</organism>
<keyword evidence="2" id="KW-1185">Reference proteome</keyword>
<name>A0A4U9RCK4_HATHI</name>
<accession>A0A4U9RCK4</accession>